<evidence type="ECO:0000259" key="1">
    <source>
        <dbReference type="Pfam" id="PF00561"/>
    </source>
</evidence>
<dbReference type="EMBL" id="AP025628">
    <property type="protein sequence ID" value="BDG60825.1"/>
    <property type="molecule type" value="Genomic_DNA"/>
</dbReference>
<feature type="domain" description="AB hydrolase-1" evidence="1">
    <location>
        <begin position="12"/>
        <end position="240"/>
    </location>
</feature>
<reference evidence="2" key="1">
    <citation type="submission" date="2022-03" db="EMBL/GenBank/DDBJ databases">
        <title>Complete genome sequence of Caldinitratiruptor microaerophilus.</title>
        <authorList>
            <person name="Mukaiyama R."/>
            <person name="Nishiyama T."/>
            <person name="Ueda K."/>
        </authorList>
    </citation>
    <scope>NUCLEOTIDE SEQUENCE</scope>
    <source>
        <strain evidence="2">JCM 16183</strain>
    </source>
</reference>
<dbReference type="PRINTS" id="PR00412">
    <property type="entry name" value="EPOXHYDRLASE"/>
</dbReference>
<gene>
    <name evidence="2" type="ORF">caldi_19150</name>
</gene>
<evidence type="ECO:0000313" key="3">
    <source>
        <dbReference type="Proteomes" id="UP001163687"/>
    </source>
</evidence>
<dbReference type="KEGG" id="cmic:caldi_19150"/>
<sequence length="257" mass="27308">MALAVTFEPYRPVVLLHAFPLNRTMWSPQVETLEAAGFSPLAPDLPGFGESRAVRAQSLDGFAAAVLETLDRYGIRRAAFVGLSMGGYVLFRIWERAPERVLALVLADTRAEPDAPEARERRLLQASQVEAQGPAAIADGFVQGALGATTHRARAGVTLRVRDLVLGAPREGVVQALHALAGRPDSRPLLPGIRVPTLILVGDEDTLTPPDASRAMAAAIPGSVLKVLPGAGHLANLEDPGAFNGALLDFLGTVRWH</sequence>
<evidence type="ECO:0000313" key="2">
    <source>
        <dbReference type="EMBL" id="BDG60825.1"/>
    </source>
</evidence>
<dbReference type="Gene3D" id="3.40.50.1820">
    <property type="entry name" value="alpha/beta hydrolase"/>
    <property type="match status" value="1"/>
</dbReference>
<dbReference type="InterPro" id="IPR050228">
    <property type="entry name" value="Carboxylesterase_BioH"/>
</dbReference>
<keyword evidence="3" id="KW-1185">Reference proteome</keyword>
<name>A0AA35CK88_9FIRM</name>
<dbReference type="InterPro" id="IPR000073">
    <property type="entry name" value="AB_hydrolase_1"/>
</dbReference>
<dbReference type="AlphaFoldDB" id="A0AA35CK88"/>
<dbReference type="InterPro" id="IPR000639">
    <property type="entry name" value="Epox_hydrolase-like"/>
</dbReference>
<dbReference type="InterPro" id="IPR029058">
    <property type="entry name" value="AB_hydrolase_fold"/>
</dbReference>
<proteinExistence type="predicted"/>
<dbReference type="RefSeq" id="WP_264841519.1">
    <property type="nucleotide sequence ID" value="NZ_AP025628.1"/>
</dbReference>
<dbReference type="PANTHER" id="PTHR43194:SF5">
    <property type="entry name" value="PIMELOYL-[ACYL-CARRIER PROTEIN] METHYL ESTER ESTERASE"/>
    <property type="match status" value="1"/>
</dbReference>
<protein>
    <submittedName>
        <fullName evidence="2">Alpha/beta hydrolase</fullName>
    </submittedName>
</protein>
<dbReference type="Proteomes" id="UP001163687">
    <property type="component" value="Chromosome"/>
</dbReference>
<dbReference type="PANTHER" id="PTHR43194">
    <property type="entry name" value="HYDROLASE ALPHA/BETA FOLD FAMILY"/>
    <property type="match status" value="1"/>
</dbReference>
<dbReference type="PRINTS" id="PR00111">
    <property type="entry name" value="ABHYDROLASE"/>
</dbReference>
<accession>A0AA35CK88</accession>
<keyword evidence="2" id="KW-0378">Hydrolase</keyword>
<dbReference type="GO" id="GO:0016787">
    <property type="term" value="F:hydrolase activity"/>
    <property type="evidence" value="ECO:0007669"/>
    <property type="project" value="UniProtKB-KW"/>
</dbReference>
<dbReference type="SUPFAM" id="SSF53474">
    <property type="entry name" value="alpha/beta-Hydrolases"/>
    <property type="match status" value="1"/>
</dbReference>
<organism evidence="2 3">
    <name type="scientific">Caldinitratiruptor microaerophilus</name>
    <dbReference type="NCBI Taxonomy" id="671077"/>
    <lineage>
        <taxon>Bacteria</taxon>
        <taxon>Bacillati</taxon>
        <taxon>Bacillota</taxon>
        <taxon>Clostridia</taxon>
        <taxon>Eubacteriales</taxon>
        <taxon>Symbiobacteriaceae</taxon>
        <taxon>Caldinitratiruptor</taxon>
    </lineage>
</organism>
<dbReference type="Pfam" id="PF00561">
    <property type="entry name" value="Abhydrolase_1"/>
    <property type="match status" value="1"/>
</dbReference>